<dbReference type="InterPro" id="IPR000073">
    <property type="entry name" value="AB_hydrolase_1"/>
</dbReference>
<comment type="caution">
    <text evidence="2">The sequence shown here is derived from an EMBL/GenBank/DDBJ whole genome shotgun (WGS) entry which is preliminary data.</text>
</comment>
<dbReference type="GeneID" id="66076022"/>
<dbReference type="PRINTS" id="PR00111">
    <property type="entry name" value="ABHYDROLASE"/>
</dbReference>
<keyword evidence="3" id="KW-1185">Reference proteome</keyword>
<dbReference type="Proteomes" id="UP001049176">
    <property type="component" value="Chromosome 4"/>
</dbReference>
<dbReference type="Pfam" id="PF00561">
    <property type="entry name" value="Abhydrolase_1"/>
    <property type="match status" value="1"/>
</dbReference>
<dbReference type="InterPro" id="IPR050266">
    <property type="entry name" value="AB_hydrolase_sf"/>
</dbReference>
<dbReference type="GO" id="GO:0016020">
    <property type="term" value="C:membrane"/>
    <property type="evidence" value="ECO:0007669"/>
    <property type="project" value="TreeGrafter"/>
</dbReference>
<dbReference type="OrthoDB" id="19657at2759"/>
<protein>
    <recommendedName>
        <fullName evidence="1">AB hydrolase-1 domain-containing protein</fullName>
    </recommendedName>
</protein>
<dbReference type="EMBL" id="CM032184">
    <property type="protein sequence ID" value="KAG7093263.1"/>
    <property type="molecule type" value="Genomic_DNA"/>
</dbReference>
<dbReference type="KEGG" id="more:E1B28_006946"/>
<dbReference type="Gene3D" id="3.40.50.1820">
    <property type="entry name" value="alpha/beta hydrolase"/>
    <property type="match status" value="1"/>
</dbReference>
<accession>A0A9P7S180</accession>
<dbReference type="PRINTS" id="PR00412">
    <property type="entry name" value="EPOXHYDRLASE"/>
</dbReference>
<evidence type="ECO:0000313" key="3">
    <source>
        <dbReference type="Proteomes" id="UP001049176"/>
    </source>
</evidence>
<dbReference type="SUPFAM" id="SSF53474">
    <property type="entry name" value="alpha/beta-Hydrolases"/>
    <property type="match status" value="1"/>
</dbReference>
<name>A0A9P7S180_9AGAR</name>
<feature type="domain" description="AB hydrolase-1" evidence="1">
    <location>
        <begin position="35"/>
        <end position="285"/>
    </location>
</feature>
<dbReference type="PANTHER" id="PTHR43798">
    <property type="entry name" value="MONOACYLGLYCEROL LIPASE"/>
    <property type="match status" value="1"/>
</dbReference>
<gene>
    <name evidence="2" type="ORF">E1B28_006946</name>
</gene>
<dbReference type="GO" id="GO:0003824">
    <property type="term" value="F:catalytic activity"/>
    <property type="evidence" value="ECO:0007669"/>
    <property type="project" value="InterPro"/>
</dbReference>
<evidence type="ECO:0000313" key="2">
    <source>
        <dbReference type="EMBL" id="KAG7093263.1"/>
    </source>
</evidence>
<dbReference type="RefSeq" id="XP_043009733.1">
    <property type="nucleotide sequence ID" value="XM_043151653.1"/>
</dbReference>
<sequence length="347" mass="38537">MPSVTVKSSTGTTKFKYNISTPSNASAKAIQKNLPTVLFIPAVYLQRDIFHLQFGDPKLRRFNLVTFDLRAHGETAGTKIPEGYGQEDSVEDVVKLMEALKLPACHIVGMSLGSIIALQMAITYPEKVASLFLVSPLGLEEPDYVTAARVEIYKYWTEGFLCQLGTRTDDSALQDASYGACQFAFSNKTNSLNSAYAAKFLPVAKKNWGPENFDVFHRATVDFFTQRRSHSVDSLKKIKVPITLVHGMDDISYPVEYSIQQEKIFRDAGLKVTLHKLAGAPHFAVVDLKMEVNQLIHDFVLENSGGRSTPIPPGVSIVSPWDGVLRKAGWVPEEEEEDEDEDVEFVS</sequence>
<dbReference type="InterPro" id="IPR029058">
    <property type="entry name" value="AB_hydrolase_fold"/>
</dbReference>
<dbReference type="PANTHER" id="PTHR43798:SF33">
    <property type="entry name" value="HYDROLASE, PUTATIVE (AFU_ORTHOLOGUE AFUA_2G14860)-RELATED"/>
    <property type="match status" value="1"/>
</dbReference>
<proteinExistence type="predicted"/>
<reference evidence="2" key="1">
    <citation type="journal article" date="2021" name="Genome Biol. Evol.">
        <title>The assembled and annotated genome of the fairy-ring fungus Marasmius oreades.</title>
        <authorList>
            <person name="Hiltunen M."/>
            <person name="Ament-Velasquez S.L."/>
            <person name="Johannesson H."/>
        </authorList>
    </citation>
    <scope>NUCLEOTIDE SEQUENCE</scope>
    <source>
        <strain evidence="2">03SP1</strain>
    </source>
</reference>
<dbReference type="AlphaFoldDB" id="A0A9P7S180"/>
<evidence type="ECO:0000259" key="1">
    <source>
        <dbReference type="Pfam" id="PF00561"/>
    </source>
</evidence>
<dbReference type="InterPro" id="IPR000639">
    <property type="entry name" value="Epox_hydrolase-like"/>
</dbReference>
<organism evidence="2 3">
    <name type="scientific">Marasmius oreades</name>
    <name type="common">fairy-ring Marasmius</name>
    <dbReference type="NCBI Taxonomy" id="181124"/>
    <lineage>
        <taxon>Eukaryota</taxon>
        <taxon>Fungi</taxon>
        <taxon>Dikarya</taxon>
        <taxon>Basidiomycota</taxon>
        <taxon>Agaricomycotina</taxon>
        <taxon>Agaricomycetes</taxon>
        <taxon>Agaricomycetidae</taxon>
        <taxon>Agaricales</taxon>
        <taxon>Marasmiineae</taxon>
        <taxon>Marasmiaceae</taxon>
        <taxon>Marasmius</taxon>
    </lineage>
</organism>